<organism evidence="1">
    <name type="scientific">marine metagenome</name>
    <dbReference type="NCBI Taxonomy" id="408172"/>
    <lineage>
        <taxon>unclassified sequences</taxon>
        <taxon>metagenomes</taxon>
        <taxon>ecological metagenomes</taxon>
    </lineage>
</organism>
<feature type="non-terminal residue" evidence="1">
    <location>
        <position position="32"/>
    </location>
</feature>
<dbReference type="EMBL" id="UINC01113185">
    <property type="protein sequence ID" value="SVC82625.1"/>
    <property type="molecule type" value="Genomic_DNA"/>
</dbReference>
<proteinExistence type="predicted"/>
<name>A0A382QCL2_9ZZZZ</name>
<dbReference type="AlphaFoldDB" id="A0A382QCL2"/>
<accession>A0A382QCL2</accession>
<protein>
    <submittedName>
        <fullName evidence="1">Uncharacterized protein</fullName>
    </submittedName>
</protein>
<gene>
    <name evidence="1" type="ORF">METZ01_LOCUS335479</name>
</gene>
<evidence type="ECO:0000313" key="1">
    <source>
        <dbReference type="EMBL" id="SVC82625.1"/>
    </source>
</evidence>
<reference evidence="1" key="1">
    <citation type="submission" date="2018-05" db="EMBL/GenBank/DDBJ databases">
        <authorList>
            <person name="Lanie J.A."/>
            <person name="Ng W.-L."/>
            <person name="Kazmierczak K.M."/>
            <person name="Andrzejewski T.M."/>
            <person name="Davidsen T.M."/>
            <person name="Wayne K.J."/>
            <person name="Tettelin H."/>
            <person name="Glass J.I."/>
            <person name="Rusch D."/>
            <person name="Podicherti R."/>
            <person name="Tsui H.-C.T."/>
            <person name="Winkler M.E."/>
        </authorList>
    </citation>
    <scope>NUCLEOTIDE SEQUENCE</scope>
</reference>
<sequence length="32" mass="3662">MSQIYNVLIATELKGINEDAEKEICERLEDHG</sequence>